<feature type="chain" id="PRO_5033094144" description="Flagella basal body P-ring formation protein FlgA" evidence="4">
    <location>
        <begin position="17"/>
        <end position="226"/>
    </location>
</feature>
<gene>
    <name evidence="6" type="primary">flgA</name>
    <name evidence="6" type="ORF">SFSGTM_19550</name>
</gene>
<evidence type="ECO:0000256" key="1">
    <source>
        <dbReference type="ARBA" id="ARBA00004418"/>
    </source>
</evidence>
<evidence type="ECO:0000256" key="2">
    <source>
        <dbReference type="ARBA" id="ARBA00022729"/>
    </source>
</evidence>
<proteinExistence type="inferred from homology"/>
<name>A0A809SEA4_9PROT</name>
<dbReference type="InterPro" id="IPR041231">
    <property type="entry name" value="FlgA_N"/>
</dbReference>
<keyword evidence="2 4" id="KW-0732">Signal</keyword>
<dbReference type="PANTHER" id="PTHR36307:SF1">
    <property type="entry name" value="FLAGELLA BASAL BODY P-RING FORMATION PROTEIN FLGA"/>
    <property type="match status" value="1"/>
</dbReference>
<keyword evidence="7" id="KW-1185">Reference proteome</keyword>
<comment type="function">
    <text evidence="4">Involved in the assembly process of the P-ring formation. It may associate with FlgF on the rod constituting a structure essential for the P-ring assembly or may act as a modulator protein for the P-ring assembly.</text>
</comment>
<sequence>MRLLIILLLLPTLSWAEPARQDSNSILNTVTQFLQTQSVGLPGKVKITLGKIDDRLNLAPCSNLEAFMPYGSRIWGKTTVGVRCSVPSTWTLFVQADVRVTGNYVISAAPLARGQMLSDEQLSIAVGDLTKLPNGVITSKDQATGKIMTISIPAGTPLRSDAVQTLAAIKQGQNVRIITTGNGFEVSTEGHALNNANAGQPVQIRLINGQVITGIAKPDGSAEISN</sequence>
<dbReference type="Pfam" id="PF13144">
    <property type="entry name" value="ChapFlgA"/>
    <property type="match status" value="1"/>
</dbReference>
<protein>
    <recommendedName>
        <fullName evidence="4">Flagella basal body P-ring formation protein FlgA</fullName>
    </recommendedName>
</protein>
<organism evidence="6 7">
    <name type="scientific">Sulfuriferula nivalis</name>
    <dbReference type="NCBI Taxonomy" id="2675298"/>
    <lineage>
        <taxon>Bacteria</taxon>
        <taxon>Pseudomonadati</taxon>
        <taxon>Pseudomonadota</taxon>
        <taxon>Betaproteobacteria</taxon>
        <taxon>Nitrosomonadales</taxon>
        <taxon>Sulfuricellaceae</taxon>
        <taxon>Sulfuriferula</taxon>
    </lineage>
</organism>
<evidence type="ECO:0000256" key="3">
    <source>
        <dbReference type="ARBA" id="ARBA00022764"/>
    </source>
</evidence>
<accession>A0A809SEA4</accession>
<dbReference type="InterPro" id="IPR013974">
    <property type="entry name" value="SAF"/>
</dbReference>
<keyword evidence="6" id="KW-0969">Cilium</keyword>
<dbReference type="NCBIfam" id="TIGR03170">
    <property type="entry name" value="flgA_cterm"/>
    <property type="match status" value="1"/>
</dbReference>
<keyword evidence="6" id="KW-0966">Cell projection</keyword>
<feature type="domain" description="SAF" evidence="5">
    <location>
        <begin position="102"/>
        <end position="164"/>
    </location>
</feature>
<keyword evidence="4" id="KW-1005">Bacterial flagellum biogenesis</keyword>
<dbReference type="Pfam" id="PF17656">
    <property type="entry name" value="ChapFlgA_N"/>
    <property type="match status" value="1"/>
</dbReference>
<keyword evidence="3 4" id="KW-0574">Periplasm</keyword>
<evidence type="ECO:0000259" key="5">
    <source>
        <dbReference type="SMART" id="SM00858"/>
    </source>
</evidence>
<dbReference type="RefSeq" id="WP_162085049.1">
    <property type="nucleotide sequence ID" value="NZ_AP021881.1"/>
</dbReference>
<dbReference type="GO" id="GO:0042597">
    <property type="term" value="C:periplasmic space"/>
    <property type="evidence" value="ECO:0007669"/>
    <property type="project" value="UniProtKB-SubCell"/>
</dbReference>
<reference evidence="7" key="1">
    <citation type="submission" date="2019-11" db="EMBL/GenBank/DDBJ databases">
        <title>Isolation and characterization of a novel species in the genus Sulfuriferula.</title>
        <authorList>
            <person name="Mochizuki J."/>
            <person name="Kojima H."/>
            <person name="Fukui M."/>
        </authorList>
    </citation>
    <scope>NUCLEOTIDE SEQUENCE [LARGE SCALE GENOMIC DNA]</scope>
    <source>
        <strain evidence="7">SGTM</strain>
    </source>
</reference>
<dbReference type="CDD" id="cd11614">
    <property type="entry name" value="SAF_CpaB_FlgA_like"/>
    <property type="match status" value="1"/>
</dbReference>
<dbReference type="GO" id="GO:0044780">
    <property type="term" value="P:bacterial-type flagellum assembly"/>
    <property type="evidence" value="ECO:0007669"/>
    <property type="project" value="InterPro"/>
</dbReference>
<dbReference type="Gene3D" id="2.30.30.760">
    <property type="match status" value="1"/>
</dbReference>
<dbReference type="InterPro" id="IPR039246">
    <property type="entry name" value="Flagellar_FlgA"/>
</dbReference>
<dbReference type="Proteomes" id="UP000463939">
    <property type="component" value="Chromosome"/>
</dbReference>
<dbReference type="KEGG" id="sniv:SFSGTM_19550"/>
<comment type="similarity">
    <text evidence="4">Belongs to the FlgA family.</text>
</comment>
<dbReference type="PANTHER" id="PTHR36307">
    <property type="entry name" value="FLAGELLA BASAL BODY P-RING FORMATION PROTEIN FLGA"/>
    <property type="match status" value="1"/>
</dbReference>
<dbReference type="EMBL" id="AP021881">
    <property type="protein sequence ID" value="BBP01247.1"/>
    <property type="molecule type" value="Genomic_DNA"/>
</dbReference>
<evidence type="ECO:0000256" key="4">
    <source>
        <dbReference type="RuleBase" id="RU362063"/>
    </source>
</evidence>
<dbReference type="SMART" id="SM00858">
    <property type="entry name" value="SAF"/>
    <property type="match status" value="1"/>
</dbReference>
<dbReference type="InterPro" id="IPR017585">
    <property type="entry name" value="SAF_FlgA"/>
</dbReference>
<dbReference type="AlphaFoldDB" id="A0A809SEA4"/>
<evidence type="ECO:0000313" key="6">
    <source>
        <dbReference type="EMBL" id="BBP01247.1"/>
    </source>
</evidence>
<comment type="subcellular location">
    <subcellularLocation>
        <location evidence="1 4">Periplasm</location>
    </subcellularLocation>
</comment>
<dbReference type="Gene3D" id="3.90.1210.10">
    <property type="entry name" value="Antifreeze-like/N-acetylneuraminic acid synthase C-terminal domain"/>
    <property type="match status" value="1"/>
</dbReference>
<evidence type="ECO:0000313" key="7">
    <source>
        <dbReference type="Proteomes" id="UP000463939"/>
    </source>
</evidence>
<keyword evidence="6" id="KW-0282">Flagellum</keyword>
<feature type="signal peptide" evidence="4">
    <location>
        <begin position="1"/>
        <end position="16"/>
    </location>
</feature>